<keyword evidence="9" id="KW-1185">Reference proteome</keyword>
<dbReference type="GO" id="GO:0061630">
    <property type="term" value="F:ubiquitin protein ligase activity"/>
    <property type="evidence" value="ECO:0007669"/>
    <property type="project" value="UniProtKB-EC"/>
</dbReference>
<dbReference type="Pfam" id="PF18384">
    <property type="entry name" value="zf_CCCH_5"/>
    <property type="match status" value="1"/>
</dbReference>
<evidence type="ECO:0000256" key="6">
    <source>
        <dbReference type="ARBA" id="ARBA00022833"/>
    </source>
</evidence>
<dbReference type="SMART" id="SM00356">
    <property type="entry name" value="ZnF_C3H1"/>
    <property type="match status" value="2"/>
</dbReference>
<dbReference type="PROSITE" id="PS50103">
    <property type="entry name" value="ZF_C3H1"/>
    <property type="match status" value="3"/>
</dbReference>
<dbReference type="EC" id="2.3.2.27" evidence="8"/>
<dbReference type="EMBL" id="HG994580">
    <property type="protein sequence ID" value="CAF2751237.1"/>
    <property type="molecule type" value="Genomic_DNA"/>
</dbReference>
<dbReference type="Pfam" id="PF23035">
    <property type="entry name" value="zf-CCCH_UNK-like_4th"/>
    <property type="match status" value="1"/>
</dbReference>
<dbReference type="InterPro" id="IPR045234">
    <property type="entry name" value="Unkempt-like"/>
</dbReference>
<sequence>MGRRIEDLAVYTNPMERRHRPLPPRMQIAFHPPPHQTRKKCWRSKSNSYVTTIQIYLVVVVVIELSRGDSLLGVLCLVKLLFLSLLLLRRPYPHPILPHLPPRLPLRISPTTHHFQSQIELVFHYKYLKEFRVEQCPLFLQHKCQQHRPFTCFHWHFQNQKRRRSLRRKDGTFNYNADIYCTKYDETTGICPDGDECVYLHRTAGDTERRYHLKYYKTGMCVHDTDSRGFCVKNGTHCAFAHGANDLRQSVYDIRELQAIENGEGESLVGPNSLDKERNLLNDDPKWLDTTFVLANYKTEPCKKPPGSVGKDMPVHNITITRIREEVPKSLNIDQLLVRMSKAGMSGEIQWVIYKSTKCNDIQNTSYCPRGAFCAFAHIEQEAVSLESSPSPDPAGIVMGDILHQMLPSNENDTNHTDATVGRMDTRFLQINGSITPPFEENGVASPIEKPSSANDSKSLSTSIDSALITPSVLQSKNRYLSGGDNRDALICRGMFSIDNDPTLETYLQAQRPTHFQIQELDISPLCPNHLTQSEQD</sequence>
<dbReference type="InterPro" id="IPR000571">
    <property type="entry name" value="Znf_CCCH"/>
</dbReference>
<dbReference type="InterPro" id="IPR040594">
    <property type="entry name" value="UNK_Znf_1"/>
</dbReference>
<evidence type="ECO:0000256" key="4">
    <source>
        <dbReference type="ARBA" id="ARBA00022723"/>
    </source>
</evidence>
<dbReference type="Pfam" id="PF25427">
    <property type="entry name" value="zf-CCCH_UNK"/>
    <property type="match status" value="1"/>
</dbReference>
<protein>
    <submittedName>
        <fullName evidence="8">UNKL</fullName>
        <ecNumber evidence="8">2.3.2.27</ecNumber>
    </submittedName>
</protein>
<evidence type="ECO:0000313" key="9">
    <source>
        <dbReference type="Proteomes" id="UP000675881"/>
    </source>
</evidence>
<keyword evidence="6" id="KW-0862">Zinc</keyword>
<evidence type="ECO:0000256" key="5">
    <source>
        <dbReference type="ARBA" id="ARBA00022771"/>
    </source>
</evidence>
<keyword evidence="4" id="KW-0479">Metal-binding</keyword>
<organism evidence="8 9">
    <name type="scientific">Lepeophtheirus salmonis</name>
    <name type="common">Salmon louse</name>
    <name type="synonym">Caligus salmonis</name>
    <dbReference type="NCBI Taxonomy" id="72036"/>
    <lineage>
        <taxon>Eukaryota</taxon>
        <taxon>Metazoa</taxon>
        <taxon>Ecdysozoa</taxon>
        <taxon>Arthropoda</taxon>
        <taxon>Crustacea</taxon>
        <taxon>Multicrustacea</taxon>
        <taxon>Hexanauplia</taxon>
        <taxon>Copepoda</taxon>
        <taxon>Siphonostomatoida</taxon>
        <taxon>Caligidae</taxon>
        <taxon>Lepeophtheirus</taxon>
    </lineage>
</organism>
<reference evidence="8" key="1">
    <citation type="submission" date="2021-02" db="EMBL/GenBank/DDBJ databases">
        <authorList>
            <person name="Bekaert M."/>
        </authorList>
    </citation>
    <scope>NUCLEOTIDE SEQUENCE</scope>
    <source>
        <strain evidence="8">IoA-00</strain>
    </source>
</reference>
<comment type="similarity">
    <text evidence="2">Belongs to the unkempt family.</text>
</comment>
<dbReference type="InterPro" id="IPR036855">
    <property type="entry name" value="Znf_CCCH_sf"/>
</dbReference>
<dbReference type="AlphaFoldDB" id="A0A7R8CFG1"/>
<dbReference type="SUPFAM" id="SSF90229">
    <property type="entry name" value="CCCH zinc finger"/>
    <property type="match status" value="1"/>
</dbReference>
<dbReference type="GO" id="GO:0008270">
    <property type="term" value="F:zinc ion binding"/>
    <property type="evidence" value="ECO:0007669"/>
    <property type="project" value="UniProtKB-KW"/>
</dbReference>
<dbReference type="Proteomes" id="UP000675881">
    <property type="component" value="Chromosome 1"/>
</dbReference>
<feature type="domain" description="C3H1-type" evidence="7">
    <location>
        <begin position="353"/>
        <end position="381"/>
    </location>
</feature>
<dbReference type="PANTHER" id="PTHR14493:SF50">
    <property type="entry name" value="RING FINGER PROTEIN UNKEMPT"/>
    <property type="match status" value="1"/>
</dbReference>
<comment type="subcellular location">
    <subcellularLocation>
        <location evidence="1">Cytoplasm</location>
    </subcellularLocation>
</comment>
<keyword evidence="8" id="KW-0808">Transferase</keyword>
<dbReference type="OrthoDB" id="20534at2759"/>
<evidence type="ECO:0000259" key="7">
    <source>
        <dbReference type="PROSITE" id="PS50103"/>
    </source>
</evidence>
<name>A0A7R8CFG1_LEPSM</name>
<evidence type="ECO:0000256" key="1">
    <source>
        <dbReference type="ARBA" id="ARBA00004496"/>
    </source>
</evidence>
<keyword evidence="3" id="KW-0963">Cytoplasm</keyword>
<evidence type="ECO:0000313" key="8">
    <source>
        <dbReference type="EMBL" id="CAF2751237.1"/>
    </source>
</evidence>
<evidence type="ECO:0000256" key="2">
    <source>
        <dbReference type="ARBA" id="ARBA00008808"/>
    </source>
</evidence>
<keyword evidence="5" id="KW-0863">Zinc-finger</keyword>
<accession>A0A7R8CFG1</accession>
<dbReference type="GO" id="GO:0005737">
    <property type="term" value="C:cytoplasm"/>
    <property type="evidence" value="ECO:0007669"/>
    <property type="project" value="UniProtKB-SubCell"/>
</dbReference>
<gene>
    <name evidence="8" type="ORF">LSAA_675</name>
</gene>
<dbReference type="Gene3D" id="4.10.1000.10">
    <property type="entry name" value="Zinc finger, CCCH-type"/>
    <property type="match status" value="1"/>
</dbReference>
<dbReference type="PANTHER" id="PTHR14493">
    <property type="entry name" value="UNKEMPT FAMILY MEMBER"/>
    <property type="match status" value="1"/>
</dbReference>
<dbReference type="InterPro" id="IPR057295">
    <property type="entry name" value="UNK_Znf_4"/>
</dbReference>
<feature type="domain" description="C3H1-type" evidence="7">
    <location>
        <begin position="180"/>
        <end position="204"/>
    </location>
</feature>
<proteinExistence type="inferred from homology"/>
<feature type="domain" description="C3H1-type" evidence="7">
    <location>
        <begin position="215"/>
        <end position="245"/>
    </location>
</feature>
<evidence type="ECO:0000256" key="3">
    <source>
        <dbReference type="ARBA" id="ARBA00022490"/>
    </source>
</evidence>
<keyword evidence="8" id="KW-0012">Acyltransferase</keyword>